<evidence type="ECO:0000313" key="4">
    <source>
        <dbReference type="Proteomes" id="UP001515683"/>
    </source>
</evidence>
<organism evidence="3 4">
    <name type="scientific">Candidatus Pantoea multigeneris</name>
    <dbReference type="NCBI Taxonomy" id="2608357"/>
    <lineage>
        <taxon>Bacteria</taxon>
        <taxon>Pseudomonadati</taxon>
        <taxon>Pseudomonadota</taxon>
        <taxon>Gammaproteobacteria</taxon>
        <taxon>Enterobacterales</taxon>
        <taxon>Erwiniaceae</taxon>
        <taxon>Pantoea</taxon>
    </lineage>
</organism>
<protein>
    <submittedName>
        <fullName evidence="3">Glycosyltransferase family 2 protein</fullName>
    </submittedName>
</protein>
<dbReference type="RefSeq" id="WP_167018615.1">
    <property type="nucleotide sequence ID" value="NZ_VWXF01000017.1"/>
</dbReference>
<dbReference type="InterPro" id="IPR001173">
    <property type="entry name" value="Glyco_trans_2-like"/>
</dbReference>
<keyword evidence="4" id="KW-1185">Reference proteome</keyword>
<gene>
    <name evidence="3" type="ORF">F3J40_23885</name>
</gene>
<feature type="coiled-coil region" evidence="1">
    <location>
        <begin position="352"/>
        <end position="386"/>
    </location>
</feature>
<dbReference type="PANTHER" id="PTHR22916">
    <property type="entry name" value="GLYCOSYLTRANSFERASE"/>
    <property type="match status" value="1"/>
</dbReference>
<evidence type="ECO:0000259" key="2">
    <source>
        <dbReference type="Pfam" id="PF00535"/>
    </source>
</evidence>
<dbReference type="Gene3D" id="3.90.550.10">
    <property type="entry name" value="Spore Coat Polysaccharide Biosynthesis Protein SpsA, Chain A"/>
    <property type="match status" value="1"/>
</dbReference>
<keyword evidence="1" id="KW-0175">Coiled coil</keyword>
<dbReference type="EMBL" id="VWXF01000017">
    <property type="protein sequence ID" value="NIF24617.1"/>
    <property type="molecule type" value="Genomic_DNA"/>
</dbReference>
<name>A0ABX0RJH2_9GAMM</name>
<proteinExistence type="predicted"/>
<sequence length="469" mass="54285">MVEQSIMHKISVVMPVHNAEGYFKTVLESVLNQTLPDFELIIIDDCSTDSTVALIESYIVQDSRIKIIKMTDNLGAGASRNIGIEHATGKYIIFLDDDDVIESNMFELLFFTSESLELDVLCFRTHFIDYNTQKITETPWTIRSDLLPPQTVFSGRDIKSDFFRAFIWWPWDKLFKRDFIISTGVMFQEIRTSNDLAFTATQVLLAGKISVLDQVLISHTVARNGSLENSRNSSYACAIDALKQLKKNLEDAGLFTEKRCDYVSYCVSFLEWNANTLHGDSYFNFYSLCKAFLEALEIKDSELIEPNLVHIYHDLITLDSINYLFKLKGDLQRNLNYANGEIESLRLIESNFNEVQRSSECLSKQLQEARDKYSVVEELLSNLTNELSVKRRELFGHENSTPTSSDVSHLFSQESDFDNFLNEKECHVSEVDKGYFKHLKDEFKNMLRILAIYRERVIYLEQKINKQRY</sequence>
<dbReference type="InterPro" id="IPR029044">
    <property type="entry name" value="Nucleotide-diphossugar_trans"/>
</dbReference>
<dbReference type="Proteomes" id="UP001515683">
    <property type="component" value="Unassembled WGS sequence"/>
</dbReference>
<accession>A0ABX0RJH2</accession>
<comment type="caution">
    <text evidence="3">The sequence shown here is derived from an EMBL/GenBank/DDBJ whole genome shotgun (WGS) entry which is preliminary data.</text>
</comment>
<evidence type="ECO:0000313" key="3">
    <source>
        <dbReference type="EMBL" id="NIF24617.1"/>
    </source>
</evidence>
<dbReference type="PANTHER" id="PTHR22916:SF3">
    <property type="entry name" value="UDP-GLCNAC:BETAGAL BETA-1,3-N-ACETYLGLUCOSAMINYLTRANSFERASE-LIKE PROTEIN 1"/>
    <property type="match status" value="1"/>
</dbReference>
<evidence type="ECO:0000256" key="1">
    <source>
        <dbReference type="SAM" id="Coils"/>
    </source>
</evidence>
<feature type="domain" description="Glycosyltransferase 2-like" evidence="2">
    <location>
        <begin position="11"/>
        <end position="143"/>
    </location>
</feature>
<dbReference type="CDD" id="cd00761">
    <property type="entry name" value="Glyco_tranf_GTA_type"/>
    <property type="match status" value="1"/>
</dbReference>
<dbReference type="SUPFAM" id="SSF53448">
    <property type="entry name" value="Nucleotide-diphospho-sugar transferases"/>
    <property type="match status" value="1"/>
</dbReference>
<dbReference type="Pfam" id="PF00535">
    <property type="entry name" value="Glycos_transf_2"/>
    <property type="match status" value="1"/>
</dbReference>
<reference evidence="3 4" key="1">
    <citation type="journal article" date="2019" name="bioRxiv">
        <title>Bacteria contribute to plant secondary compound degradation in a generalist herbivore system.</title>
        <authorList>
            <person name="Francoeur C.B."/>
            <person name="Khadempour L."/>
            <person name="Moreira-Soto R.D."/>
            <person name="Gotting K."/>
            <person name="Book A.J."/>
            <person name="Pinto-Tomas A.A."/>
            <person name="Keefover-Ring K."/>
            <person name="Currie C.R."/>
        </authorList>
    </citation>
    <scope>NUCLEOTIDE SEQUENCE [LARGE SCALE GENOMIC DNA]</scope>
    <source>
        <strain evidence="3">Acro-835</strain>
    </source>
</reference>